<evidence type="ECO:0000313" key="2">
    <source>
        <dbReference type="Proteomes" id="UP000484381"/>
    </source>
</evidence>
<comment type="caution">
    <text evidence="1">The sequence shown here is derived from an EMBL/GenBank/DDBJ whole genome shotgun (WGS) entry which is preliminary data.</text>
</comment>
<name>A0A7X1TIX7_9BURK</name>
<dbReference type="Gene3D" id="2.60.120.200">
    <property type="match status" value="1"/>
</dbReference>
<keyword evidence="2" id="KW-1185">Reference proteome</keyword>
<organism evidence="1 2">
    <name type="scientific">Paraburkholderia franconis</name>
    <dbReference type="NCBI Taxonomy" id="2654983"/>
    <lineage>
        <taxon>Bacteria</taxon>
        <taxon>Pseudomonadati</taxon>
        <taxon>Pseudomonadota</taxon>
        <taxon>Betaproteobacteria</taxon>
        <taxon>Burkholderiales</taxon>
        <taxon>Burkholderiaceae</taxon>
        <taxon>Paraburkholderia</taxon>
    </lineage>
</organism>
<dbReference type="Proteomes" id="UP000484381">
    <property type="component" value="Unassembled WGS sequence"/>
</dbReference>
<sequence length="229" mass="25200">MKTYETLYARNWLDGIGSGIGVQANPGDIAVVDDPVYPGRKVLRVSISKNENFSKIANGVPRAELLFPEPVRFAQGTDYLIQWSTYIPADFAFDSKQAVIITQIHQGKWIGGPTVALALLGARYALSERGGQSTANVSAGKWLCCADKDRGRWVNWALRYVADEKGYHASTQLWKDGRSVFETQGVPNAYLGVQDAYLKMGLYKSGWNSEPSDVDRIAMLFGPVSVSSK</sequence>
<dbReference type="InterPro" id="IPR025975">
    <property type="entry name" value="Polysacc_lyase"/>
</dbReference>
<dbReference type="EMBL" id="WHNP01000034">
    <property type="protein sequence ID" value="MPW20861.1"/>
    <property type="molecule type" value="Genomic_DNA"/>
</dbReference>
<evidence type="ECO:0000313" key="1">
    <source>
        <dbReference type="EMBL" id="MPW20861.1"/>
    </source>
</evidence>
<dbReference type="Pfam" id="PF14099">
    <property type="entry name" value="Polysacc_lyase"/>
    <property type="match status" value="1"/>
</dbReference>
<dbReference type="AlphaFoldDB" id="A0A7X1TIX7"/>
<accession>A0A7X1TIX7</accession>
<gene>
    <name evidence="1" type="ORF">GCT13_29340</name>
</gene>
<protein>
    <recommendedName>
        <fullName evidence="3">Polysaccharide lyase</fullName>
    </recommendedName>
</protein>
<reference evidence="1 2" key="1">
    <citation type="submission" date="2019-10" db="EMBL/GenBank/DDBJ databases">
        <title>Paraburkholderia sp. isolated from nodules of Mimosa pudica from Brazilian Atlantic Forest soils.</title>
        <authorList>
            <person name="Paulitsch F."/>
            <person name="Hungria M."/>
            <person name="Dall'Agnol R."/>
        </authorList>
    </citation>
    <scope>NUCLEOTIDE SEQUENCE [LARGE SCALE GENOMIC DNA]</scope>
    <source>
        <strain evidence="1 2">CNPSo 3157</strain>
    </source>
</reference>
<proteinExistence type="predicted"/>
<evidence type="ECO:0008006" key="3">
    <source>
        <dbReference type="Google" id="ProtNLM"/>
    </source>
</evidence>